<dbReference type="InterPro" id="IPR001789">
    <property type="entry name" value="Sig_transdc_resp-reg_receiver"/>
</dbReference>
<reference evidence="4 5" key="1">
    <citation type="journal article" date="2015" name="Antonie Van Leeuwenhoek">
        <title>Oceanobacillus bengalensis sp. nov., a bacterium isolated from seawater of the Bay of Bengal.</title>
        <authorList>
            <person name="Yongchang O."/>
            <person name="Xiang W."/>
            <person name="Wang G."/>
        </authorList>
    </citation>
    <scope>NUCLEOTIDE SEQUENCE [LARGE SCALE GENOMIC DNA]</scope>
    <source>
        <strain evidence="4 5">MCCC 1K00260</strain>
    </source>
</reference>
<dbReference type="GO" id="GO:0000160">
    <property type="term" value="P:phosphorelay signal transduction system"/>
    <property type="evidence" value="ECO:0007669"/>
    <property type="project" value="InterPro"/>
</dbReference>
<dbReference type="OrthoDB" id="9808843at2"/>
<evidence type="ECO:0000313" key="4">
    <source>
        <dbReference type="EMBL" id="RKQ15386.1"/>
    </source>
</evidence>
<dbReference type="AlphaFoldDB" id="A0A494YYY7"/>
<dbReference type="PROSITE" id="PS50110">
    <property type="entry name" value="RESPONSE_REGULATORY"/>
    <property type="match status" value="1"/>
</dbReference>
<keyword evidence="1 2" id="KW-0597">Phosphoprotein</keyword>
<evidence type="ECO:0000256" key="1">
    <source>
        <dbReference type="ARBA" id="ARBA00022553"/>
    </source>
</evidence>
<gene>
    <name evidence="4" type="ORF">D8M05_10330</name>
</gene>
<comment type="caution">
    <text evidence="4">The sequence shown here is derived from an EMBL/GenBank/DDBJ whole genome shotgun (WGS) entry which is preliminary data.</text>
</comment>
<dbReference type="SMART" id="SM00448">
    <property type="entry name" value="REC"/>
    <property type="match status" value="1"/>
</dbReference>
<organism evidence="4 5">
    <name type="scientific">Oceanobacillus bengalensis</name>
    <dbReference type="NCBI Taxonomy" id="1435466"/>
    <lineage>
        <taxon>Bacteria</taxon>
        <taxon>Bacillati</taxon>
        <taxon>Bacillota</taxon>
        <taxon>Bacilli</taxon>
        <taxon>Bacillales</taxon>
        <taxon>Bacillaceae</taxon>
        <taxon>Oceanobacillus</taxon>
    </lineage>
</organism>
<dbReference type="InterPro" id="IPR011006">
    <property type="entry name" value="CheY-like_superfamily"/>
</dbReference>
<sequence length="119" mass="13170">MGKGILVVDDQLGIRLLLTDILENEGYQVHTATNGKEALDQIHIKSYDLIILDYKLPIIDGAKVLQQLEVEKTQVPAIIMSGLAENIIGVKEEYTFVKAVIGKPFDVKVLCKQIKAILP</sequence>
<dbReference type="PANTHER" id="PTHR44591">
    <property type="entry name" value="STRESS RESPONSE REGULATOR PROTEIN 1"/>
    <property type="match status" value="1"/>
</dbReference>
<accession>A0A494YYY7</accession>
<evidence type="ECO:0000256" key="2">
    <source>
        <dbReference type="PROSITE-ProRule" id="PRU00169"/>
    </source>
</evidence>
<evidence type="ECO:0000259" key="3">
    <source>
        <dbReference type="PROSITE" id="PS50110"/>
    </source>
</evidence>
<dbReference type="Gene3D" id="3.40.50.2300">
    <property type="match status" value="1"/>
</dbReference>
<keyword evidence="5" id="KW-1185">Reference proteome</keyword>
<dbReference type="SUPFAM" id="SSF52172">
    <property type="entry name" value="CheY-like"/>
    <property type="match status" value="1"/>
</dbReference>
<feature type="domain" description="Response regulatory" evidence="3">
    <location>
        <begin position="4"/>
        <end position="118"/>
    </location>
</feature>
<evidence type="ECO:0000313" key="5">
    <source>
        <dbReference type="Proteomes" id="UP000281813"/>
    </source>
</evidence>
<protein>
    <submittedName>
        <fullName evidence="4">Response regulator</fullName>
    </submittedName>
</protein>
<feature type="modified residue" description="4-aspartylphosphate" evidence="2">
    <location>
        <position position="53"/>
    </location>
</feature>
<dbReference type="RefSeq" id="WP_121131492.1">
    <property type="nucleotide sequence ID" value="NZ_JBHUFK010000065.1"/>
</dbReference>
<dbReference type="Proteomes" id="UP000281813">
    <property type="component" value="Unassembled WGS sequence"/>
</dbReference>
<dbReference type="EMBL" id="RBZO01000014">
    <property type="protein sequence ID" value="RKQ15386.1"/>
    <property type="molecule type" value="Genomic_DNA"/>
</dbReference>
<proteinExistence type="predicted"/>
<dbReference type="InterPro" id="IPR050595">
    <property type="entry name" value="Bact_response_regulator"/>
</dbReference>
<dbReference type="Pfam" id="PF00072">
    <property type="entry name" value="Response_reg"/>
    <property type="match status" value="1"/>
</dbReference>
<name>A0A494YYY7_9BACI</name>
<dbReference type="PANTHER" id="PTHR44591:SF3">
    <property type="entry name" value="RESPONSE REGULATORY DOMAIN-CONTAINING PROTEIN"/>
    <property type="match status" value="1"/>
</dbReference>